<comment type="caution">
    <text evidence="1">The sequence shown here is derived from an EMBL/GenBank/DDBJ whole genome shotgun (WGS) entry which is preliminary data.</text>
</comment>
<sequence>MTELGEGVYRIVNAGTGCVLALESADQVRVVGEPGVEDGWQHWLLSSAPEFGEEIWYITNGRTGTRLGLGDGLACEGTRVECSGTPMGWQIVTDEADADRYRIAVWPACELVLGLSGHDGGAEADQIGLTRYAPASSTQRWQFQRA</sequence>
<evidence type="ECO:0008006" key="3">
    <source>
        <dbReference type="Google" id="ProtNLM"/>
    </source>
</evidence>
<dbReference type="InterPro" id="IPR035992">
    <property type="entry name" value="Ricin_B-like_lectins"/>
</dbReference>
<dbReference type="EMBL" id="JAYKYQ010000019">
    <property type="protein sequence ID" value="MEB3514533.1"/>
    <property type="molecule type" value="Genomic_DNA"/>
</dbReference>
<gene>
    <name evidence="1" type="ORF">U3653_31310</name>
</gene>
<evidence type="ECO:0000313" key="1">
    <source>
        <dbReference type="EMBL" id="MEB3514533.1"/>
    </source>
</evidence>
<reference evidence="1 2" key="1">
    <citation type="submission" date="2023-12" db="EMBL/GenBank/DDBJ databases">
        <title>novel species in genus Nocarida.</title>
        <authorList>
            <person name="Li Z."/>
        </authorList>
    </citation>
    <scope>NUCLEOTIDE SEQUENCE [LARGE SCALE GENOMIC DNA]</scope>
    <source>
        <strain evidence="1 2">CDC186</strain>
    </source>
</reference>
<dbReference type="CDD" id="cd23422">
    <property type="entry name" value="beta-trefoil_Ricin_MPL_CNL"/>
    <property type="match status" value="1"/>
</dbReference>
<proteinExistence type="predicted"/>
<protein>
    <recommendedName>
        <fullName evidence="3">Ricin B lectin domain-containing protein</fullName>
    </recommendedName>
</protein>
<dbReference type="Gene3D" id="2.80.10.50">
    <property type="match status" value="1"/>
</dbReference>
<dbReference type="SUPFAM" id="SSF50370">
    <property type="entry name" value="Ricin B-like lectins"/>
    <property type="match status" value="1"/>
</dbReference>
<dbReference type="RefSeq" id="WP_195083309.1">
    <property type="nucleotide sequence ID" value="NZ_JAYESH010000002.1"/>
</dbReference>
<organism evidence="1 2">
    <name type="scientific">Nocardia implantans</name>
    <dbReference type="NCBI Taxonomy" id="3108168"/>
    <lineage>
        <taxon>Bacteria</taxon>
        <taxon>Bacillati</taxon>
        <taxon>Actinomycetota</taxon>
        <taxon>Actinomycetes</taxon>
        <taxon>Mycobacteriales</taxon>
        <taxon>Nocardiaceae</taxon>
        <taxon>Nocardia</taxon>
    </lineage>
</organism>
<keyword evidence="2" id="KW-1185">Reference proteome</keyword>
<name>A0ABU6B421_9NOCA</name>
<evidence type="ECO:0000313" key="2">
    <source>
        <dbReference type="Proteomes" id="UP001348098"/>
    </source>
</evidence>
<accession>A0ABU6B421</accession>
<dbReference type="Proteomes" id="UP001348098">
    <property type="component" value="Unassembled WGS sequence"/>
</dbReference>